<geneLocation type="plasmid" evidence="2">
    <name>prbl16</name>
</geneLocation>
<reference evidence="1 2" key="1">
    <citation type="submission" date="2016-05" db="EMBL/GenBank/DDBJ databases">
        <title>Genome Sequence of Pseudomonas citronellolis Strain SJTE-3, an Estrogens and Persistent Organic Pollutants degradation strain.</title>
        <authorList>
            <person name="Liang R."/>
        </authorList>
    </citation>
    <scope>NUCLEOTIDE SEQUENCE [LARGE SCALE GENOMIC DNA]</scope>
    <source>
        <strain evidence="1 2">SJTE-3</strain>
        <plasmid evidence="2">Plasmid prbl16</plasmid>
    </source>
</reference>
<protein>
    <submittedName>
        <fullName evidence="1">Uncharacterized protein</fullName>
    </submittedName>
</protein>
<accession>A0A1A9KMN2</accession>
<organism evidence="1 2">
    <name type="scientific">Pseudomonas citronellolis</name>
    <dbReference type="NCBI Taxonomy" id="53408"/>
    <lineage>
        <taxon>Bacteria</taxon>
        <taxon>Pseudomonadati</taxon>
        <taxon>Pseudomonadota</taxon>
        <taxon>Gammaproteobacteria</taxon>
        <taxon>Pseudomonadales</taxon>
        <taxon>Pseudomonadaceae</taxon>
        <taxon>Pseudomonas</taxon>
    </lineage>
</organism>
<keyword evidence="1" id="KW-0614">Plasmid</keyword>
<evidence type="ECO:0000313" key="1">
    <source>
        <dbReference type="EMBL" id="ANI18782.1"/>
    </source>
</evidence>
<gene>
    <name evidence="1" type="ORF">A9C11_32510</name>
</gene>
<dbReference type="Proteomes" id="UP000077748">
    <property type="component" value="Plasmid pRBL16"/>
</dbReference>
<dbReference type="AlphaFoldDB" id="A0A1A9KMN2"/>
<proteinExistence type="predicted"/>
<name>A0A1A9KMN2_9PSED</name>
<dbReference type="EMBL" id="CP015879">
    <property type="protein sequence ID" value="ANI18782.1"/>
    <property type="molecule type" value="Genomic_DNA"/>
</dbReference>
<sequence length="86" mass="9683">MLRLQNYVDGLFHGPDLCEHPYEIQPWKWGAGFGLLEFVLSHAKVLSSERQVLNGTLIPGIALIDYVRVGFSKCWLNGNGRQISDP</sequence>
<evidence type="ECO:0000313" key="2">
    <source>
        <dbReference type="Proteomes" id="UP000077748"/>
    </source>
</evidence>